<evidence type="ECO:0000256" key="2">
    <source>
        <dbReference type="ARBA" id="ARBA00007696"/>
    </source>
</evidence>
<comment type="subcellular location">
    <subcellularLocation>
        <location evidence="1">Nucleus</location>
    </subcellularLocation>
</comment>
<evidence type="ECO:0000313" key="6">
    <source>
        <dbReference type="Ensembl" id="ENSSTUP00000074924.1"/>
    </source>
</evidence>
<evidence type="ECO:0000256" key="4">
    <source>
        <dbReference type="ARBA" id="ARBA00023242"/>
    </source>
</evidence>
<dbReference type="InterPro" id="IPR000079">
    <property type="entry name" value="HMGN_fam"/>
</dbReference>
<feature type="compositionally biased region" description="Basic and acidic residues" evidence="5">
    <location>
        <begin position="40"/>
        <end position="71"/>
    </location>
</feature>
<dbReference type="PANTHER" id="PTHR23087">
    <property type="entry name" value="NONHISTONE CHROMOSOMAL PROTEIN HMG"/>
    <property type="match status" value="1"/>
</dbReference>
<dbReference type="PRINTS" id="PR00925">
    <property type="entry name" value="NONHISHMG17"/>
</dbReference>
<evidence type="ECO:0000256" key="3">
    <source>
        <dbReference type="ARBA" id="ARBA00023125"/>
    </source>
</evidence>
<name>A0A674BU43_SALTR</name>
<dbReference type="AlphaFoldDB" id="A0A674BU43"/>
<dbReference type="Proteomes" id="UP000472277">
    <property type="component" value="Chromosome 10"/>
</dbReference>
<dbReference type="InParanoid" id="A0A674BU43"/>
<evidence type="ECO:0008006" key="8">
    <source>
        <dbReference type="Google" id="ProtNLM"/>
    </source>
</evidence>
<dbReference type="PROSITE" id="PS00355">
    <property type="entry name" value="HMG14_17"/>
    <property type="match status" value="1"/>
</dbReference>
<evidence type="ECO:0000256" key="1">
    <source>
        <dbReference type="ARBA" id="ARBA00004123"/>
    </source>
</evidence>
<comment type="similarity">
    <text evidence="2">Belongs to the HMGN family.</text>
</comment>
<dbReference type="Ensembl" id="ENSSTUT00000079663.1">
    <property type="protein sequence ID" value="ENSSTUP00000074924.1"/>
    <property type="gene ID" value="ENSSTUG00000032899.1"/>
</dbReference>
<reference evidence="6" key="2">
    <citation type="submission" date="2025-09" db="UniProtKB">
        <authorList>
            <consortium name="Ensembl"/>
        </authorList>
    </citation>
    <scope>IDENTIFICATION</scope>
</reference>
<dbReference type="GO" id="GO:0000785">
    <property type="term" value="C:chromatin"/>
    <property type="evidence" value="ECO:0007669"/>
    <property type="project" value="InterPro"/>
</dbReference>
<feature type="region of interest" description="Disordered" evidence="5">
    <location>
        <begin position="1"/>
        <end position="106"/>
    </location>
</feature>
<proteinExistence type="inferred from homology"/>
<evidence type="ECO:0000313" key="7">
    <source>
        <dbReference type="Proteomes" id="UP000472277"/>
    </source>
</evidence>
<feature type="compositionally biased region" description="Basic and acidic residues" evidence="5">
    <location>
        <begin position="83"/>
        <end position="98"/>
    </location>
</feature>
<evidence type="ECO:0000256" key="5">
    <source>
        <dbReference type="SAM" id="MobiDB-lite"/>
    </source>
</evidence>
<dbReference type="GO" id="GO:0031492">
    <property type="term" value="F:nucleosomal DNA binding"/>
    <property type="evidence" value="ECO:0007669"/>
    <property type="project" value="InterPro"/>
</dbReference>
<dbReference type="Pfam" id="PF01101">
    <property type="entry name" value="HMG14_17"/>
    <property type="match status" value="1"/>
</dbReference>
<dbReference type="GO" id="GO:0006325">
    <property type="term" value="P:chromatin organization"/>
    <property type="evidence" value="ECO:0007669"/>
    <property type="project" value="TreeGrafter"/>
</dbReference>
<keyword evidence="4" id="KW-0539">Nucleus</keyword>
<protein>
    <recommendedName>
        <fullName evidence="8">High mobility group nucleosome binding domain 6</fullName>
    </recommendedName>
</protein>
<dbReference type="PANTHER" id="PTHR23087:SF10">
    <property type="entry name" value="HIGH MOBILITY GROUP NUCLEOSOMAL-BINDING DOMAIN 7-RELATED"/>
    <property type="match status" value="1"/>
</dbReference>
<keyword evidence="3" id="KW-0238">DNA-binding</keyword>
<dbReference type="SMART" id="SM00527">
    <property type="entry name" value="HMG17"/>
    <property type="match status" value="1"/>
</dbReference>
<accession>A0A674BU43</accession>
<keyword evidence="7" id="KW-1185">Reference proteome</keyword>
<dbReference type="GeneTree" id="ENSGT00990000211426"/>
<dbReference type="GO" id="GO:0005634">
    <property type="term" value="C:nucleus"/>
    <property type="evidence" value="ECO:0007669"/>
    <property type="project" value="UniProtKB-SubCell"/>
</dbReference>
<reference evidence="6" key="1">
    <citation type="submission" date="2025-08" db="UniProtKB">
        <authorList>
            <consortium name="Ensembl"/>
        </authorList>
    </citation>
    <scope>IDENTIFICATION</scope>
</reference>
<dbReference type="OMA" id="SEQQHCR"/>
<sequence>QPKHKTSTIQQEEPQRRSARLSAKPAPAKTEPKAKKEKPAKKEKAVNDKEEKKTKKAAGKENAEAAEENHSENGGAKTNQMEKAPEAENKEARSEQQHCRPLTPNL</sequence>
<organism evidence="6 7">
    <name type="scientific">Salmo trutta</name>
    <name type="common">Brown trout</name>
    <dbReference type="NCBI Taxonomy" id="8032"/>
    <lineage>
        <taxon>Eukaryota</taxon>
        <taxon>Metazoa</taxon>
        <taxon>Chordata</taxon>
        <taxon>Craniata</taxon>
        <taxon>Vertebrata</taxon>
        <taxon>Euteleostomi</taxon>
        <taxon>Actinopterygii</taxon>
        <taxon>Neopterygii</taxon>
        <taxon>Teleostei</taxon>
        <taxon>Protacanthopterygii</taxon>
        <taxon>Salmoniformes</taxon>
        <taxon>Salmonidae</taxon>
        <taxon>Salmoninae</taxon>
        <taxon>Salmo</taxon>
    </lineage>
</organism>